<evidence type="ECO:0000313" key="2">
    <source>
        <dbReference type="Proteomes" id="UP001595457"/>
    </source>
</evidence>
<sequence>MSIWNSPLARMKSVALGLLLLAALLYVLASRMAAAHPAWGYLAAFAEAAMVGAIADWFAVTALFRHPLGLPIPHTAIIPRKQARLGRNLADFICTHFLTTPQVMAKLQSFDAAGRLAGWLGKPEHATAVGEHLVGIARYGVGALRDERVRQFIQRTATAKLREVDLAVVSGQLLDVLTSEGRHQAVLDEVLAQLDAWLQSEATQQRIAASLSAQFSSLRFRLFGKDIPLDEKAGQWSADKVVRRVSALIGEVSRDREHELRGQFDAWMAGFIERLKADPDFRLKGEQIREQLLAHPRVAGYLRGLWDELVDWLQADLADPESSLRRRLIQLSLRLGAALTADAEMRRWINEQLLEVTPSLVERYRDSIGRYIAERVEAWDSAELVGQLERVVGRDLQFIRINGTLVGGLVGLLLHALSQLAGLG</sequence>
<dbReference type="PANTHER" id="PTHR38442">
    <property type="entry name" value="INNER MEMBRANE PROTEIN-RELATED"/>
    <property type="match status" value="1"/>
</dbReference>
<keyword evidence="2" id="KW-1185">Reference proteome</keyword>
<dbReference type="EMBL" id="JBHRSJ010000001">
    <property type="protein sequence ID" value="MFC2970798.1"/>
    <property type="molecule type" value="Genomic_DNA"/>
</dbReference>
<comment type="caution">
    <text evidence="1">The sequence shown here is derived from an EMBL/GenBank/DDBJ whole genome shotgun (WGS) entry which is preliminary data.</text>
</comment>
<gene>
    <name evidence="1" type="ORF">ACFOJE_01035</name>
</gene>
<dbReference type="PANTHER" id="PTHR38442:SF1">
    <property type="entry name" value="INNER MEMBRANE PROTEIN"/>
    <property type="match status" value="1"/>
</dbReference>
<accession>A0ABV7AP02</accession>
<organism evidence="1 2">
    <name type="scientific">Azotobacter bryophylli</name>
    <dbReference type="NCBI Taxonomy" id="1986537"/>
    <lineage>
        <taxon>Bacteria</taxon>
        <taxon>Pseudomonadati</taxon>
        <taxon>Pseudomonadota</taxon>
        <taxon>Gammaproteobacteria</taxon>
        <taxon>Pseudomonadales</taxon>
        <taxon>Pseudomonadaceae</taxon>
        <taxon>Azotobacter</taxon>
    </lineage>
</organism>
<proteinExistence type="predicted"/>
<name>A0ABV7AP02_9GAMM</name>
<dbReference type="Proteomes" id="UP001595457">
    <property type="component" value="Unassembled WGS sequence"/>
</dbReference>
<dbReference type="Pfam" id="PF04286">
    <property type="entry name" value="DUF445"/>
    <property type="match status" value="1"/>
</dbReference>
<reference evidence="2" key="1">
    <citation type="journal article" date="2019" name="Int. J. Syst. Evol. Microbiol.">
        <title>The Global Catalogue of Microorganisms (GCM) 10K type strain sequencing project: providing services to taxonomists for standard genome sequencing and annotation.</title>
        <authorList>
            <consortium name="The Broad Institute Genomics Platform"/>
            <consortium name="The Broad Institute Genome Sequencing Center for Infectious Disease"/>
            <person name="Wu L."/>
            <person name="Ma J."/>
        </authorList>
    </citation>
    <scope>NUCLEOTIDE SEQUENCE [LARGE SCALE GENOMIC DNA]</scope>
    <source>
        <strain evidence="2">KCTC 62195</strain>
    </source>
</reference>
<evidence type="ECO:0000313" key="1">
    <source>
        <dbReference type="EMBL" id="MFC2970798.1"/>
    </source>
</evidence>
<dbReference type="RefSeq" id="WP_377812366.1">
    <property type="nucleotide sequence ID" value="NZ_JBHRSJ010000001.1"/>
</dbReference>
<protein>
    <submittedName>
        <fullName evidence="1">DUF445 domain-containing protein</fullName>
    </submittedName>
</protein>
<dbReference type="InterPro" id="IPR007383">
    <property type="entry name" value="DUF445"/>
</dbReference>